<proteinExistence type="predicted"/>
<sequence length="181" mass="19889">MSTRGQNIEAIERALGEPWARTRQRLEEAGGATATHTELAEALYPQLAQTVTNHGWWVQGAVVAYEQEIGRRLPGQRADGTFTVAARRLLPGRRSAVIERFAALLSGGAIGSIVLAGPPRRSETPKRSYWRAETVEGTRLEAAAEPTEDDRALLVLTVAKLPSPEALEEWRTRAKELLARL</sequence>
<comment type="caution">
    <text evidence="1">The sequence shown here is derived from an EMBL/GenBank/DDBJ whole genome shotgun (WGS) entry which is preliminary data.</text>
</comment>
<evidence type="ECO:0000313" key="2">
    <source>
        <dbReference type="Proteomes" id="UP001589793"/>
    </source>
</evidence>
<gene>
    <name evidence="1" type="ORF">ACFFF6_03300</name>
</gene>
<protein>
    <recommendedName>
        <fullName evidence="3">DUF4287 domain-containing protein</fullName>
    </recommendedName>
</protein>
<keyword evidence="2" id="KW-1185">Reference proteome</keyword>
<dbReference type="EMBL" id="JBHLSV010000003">
    <property type="protein sequence ID" value="MFC0672980.1"/>
    <property type="molecule type" value="Genomic_DNA"/>
</dbReference>
<name>A0ABV6R7M4_9MICO</name>
<reference evidence="1 2" key="1">
    <citation type="submission" date="2024-09" db="EMBL/GenBank/DDBJ databases">
        <authorList>
            <person name="Sun Q."/>
            <person name="Mori K."/>
        </authorList>
    </citation>
    <scope>NUCLEOTIDE SEQUENCE [LARGE SCALE GENOMIC DNA]</scope>
    <source>
        <strain evidence="1 2">CICC 10874</strain>
    </source>
</reference>
<dbReference type="Proteomes" id="UP001589793">
    <property type="component" value="Unassembled WGS sequence"/>
</dbReference>
<evidence type="ECO:0008006" key="3">
    <source>
        <dbReference type="Google" id="ProtNLM"/>
    </source>
</evidence>
<accession>A0ABV6R7M4</accession>
<organism evidence="1 2">
    <name type="scientific">Brachybacterium hainanense</name>
    <dbReference type="NCBI Taxonomy" id="1541174"/>
    <lineage>
        <taxon>Bacteria</taxon>
        <taxon>Bacillati</taxon>
        <taxon>Actinomycetota</taxon>
        <taxon>Actinomycetes</taxon>
        <taxon>Micrococcales</taxon>
        <taxon>Dermabacteraceae</taxon>
        <taxon>Brachybacterium</taxon>
    </lineage>
</organism>
<dbReference type="RefSeq" id="WP_376978189.1">
    <property type="nucleotide sequence ID" value="NZ_JBHLSV010000003.1"/>
</dbReference>
<evidence type="ECO:0000313" key="1">
    <source>
        <dbReference type="EMBL" id="MFC0672980.1"/>
    </source>
</evidence>